<dbReference type="Gene3D" id="3.30.565.10">
    <property type="entry name" value="Histidine kinase-like ATPase, C-terminal domain"/>
    <property type="match status" value="1"/>
</dbReference>
<evidence type="ECO:0000313" key="7">
    <source>
        <dbReference type="EMBL" id="NJC35185.1"/>
    </source>
</evidence>
<evidence type="ECO:0000256" key="5">
    <source>
        <dbReference type="ARBA" id="ARBA00023012"/>
    </source>
</evidence>
<keyword evidence="8" id="KW-1185">Reference proteome</keyword>
<keyword evidence="5" id="KW-0902">Two-component regulatory system</keyword>
<evidence type="ECO:0000259" key="6">
    <source>
        <dbReference type="PROSITE" id="PS50109"/>
    </source>
</evidence>
<sequence>MTRQGGSTVVAIVAPGGRDAAVIDGILRSAGIERSVETMASLLNGVVPARFAAALVAEEALSDVPPAAIAQAVEAQPPWSDFPFVVLSRRGRSHPTNPALQMMRNVTEVERPVHPATLLGTVRSALRARARQEETAAHLAARQAAEAELRALTQSLEARVAERTAELSIINAQLHGIRPGVDQVLVERVQIQQVLINLIRNAVDALEGCATRTIILAAAPCADGRVELSVSDTGPGFAPTAMAGETVSVKTSKPDGLGIGLSICRTILEEHGSSLVAVNNPTGGATIRFHLPGV</sequence>
<dbReference type="PANTHER" id="PTHR43711">
    <property type="entry name" value="TWO-COMPONENT HISTIDINE KINASE"/>
    <property type="match status" value="1"/>
</dbReference>
<name>A0ABX0XPF4_9SPHN</name>
<evidence type="ECO:0000256" key="3">
    <source>
        <dbReference type="ARBA" id="ARBA00022679"/>
    </source>
</evidence>
<dbReference type="RefSeq" id="WP_167955874.1">
    <property type="nucleotide sequence ID" value="NZ_JAATJE010000002.1"/>
</dbReference>
<dbReference type="SUPFAM" id="SSF55874">
    <property type="entry name" value="ATPase domain of HSP90 chaperone/DNA topoisomerase II/histidine kinase"/>
    <property type="match status" value="1"/>
</dbReference>
<feature type="domain" description="Histidine kinase" evidence="6">
    <location>
        <begin position="184"/>
        <end position="294"/>
    </location>
</feature>
<dbReference type="SMART" id="SM00387">
    <property type="entry name" value="HATPase_c"/>
    <property type="match status" value="1"/>
</dbReference>
<dbReference type="EC" id="2.7.13.3" evidence="2"/>
<keyword evidence="3" id="KW-0808">Transferase</keyword>
<dbReference type="GO" id="GO:0016301">
    <property type="term" value="F:kinase activity"/>
    <property type="evidence" value="ECO:0007669"/>
    <property type="project" value="UniProtKB-KW"/>
</dbReference>
<evidence type="ECO:0000313" key="8">
    <source>
        <dbReference type="Proteomes" id="UP000734218"/>
    </source>
</evidence>
<dbReference type="PROSITE" id="PS50109">
    <property type="entry name" value="HIS_KIN"/>
    <property type="match status" value="1"/>
</dbReference>
<accession>A0ABX0XPF4</accession>
<gene>
    <name evidence="7" type="ORF">GGR88_002699</name>
</gene>
<evidence type="ECO:0000256" key="1">
    <source>
        <dbReference type="ARBA" id="ARBA00000085"/>
    </source>
</evidence>
<proteinExistence type="predicted"/>
<dbReference type="PANTHER" id="PTHR43711:SF1">
    <property type="entry name" value="HISTIDINE KINASE 1"/>
    <property type="match status" value="1"/>
</dbReference>
<evidence type="ECO:0000256" key="4">
    <source>
        <dbReference type="ARBA" id="ARBA00022777"/>
    </source>
</evidence>
<dbReference type="InterPro" id="IPR036890">
    <property type="entry name" value="HATPase_C_sf"/>
</dbReference>
<dbReference type="EMBL" id="JAATJE010000002">
    <property type="protein sequence ID" value="NJC35185.1"/>
    <property type="molecule type" value="Genomic_DNA"/>
</dbReference>
<dbReference type="InterPro" id="IPR005467">
    <property type="entry name" value="His_kinase_dom"/>
</dbReference>
<dbReference type="InterPro" id="IPR003594">
    <property type="entry name" value="HATPase_dom"/>
</dbReference>
<dbReference type="Pfam" id="PF02518">
    <property type="entry name" value="HATPase_c"/>
    <property type="match status" value="1"/>
</dbReference>
<comment type="caution">
    <text evidence="7">The sequence shown here is derived from an EMBL/GenBank/DDBJ whole genome shotgun (WGS) entry which is preliminary data.</text>
</comment>
<comment type="catalytic activity">
    <reaction evidence="1">
        <text>ATP + protein L-histidine = ADP + protein N-phospho-L-histidine.</text>
        <dbReference type="EC" id="2.7.13.3"/>
    </reaction>
</comment>
<keyword evidence="4 7" id="KW-0418">Kinase</keyword>
<evidence type="ECO:0000256" key="2">
    <source>
        <dbReference type="ARBA" id="ARBA00012438"/>
    </source>
</evidence>
<organism evidence="7 8">
    <name type="scientific">Sphingomonas jejuensis</name>
    <dbReference type="NCBI Taxonomy" id="904715"/>
    <lineage>
        <taxon>Bacteria</taxon>
        <taxon>Pseudomonadati</taxon>
        <taxon>Pseudomonadota</taxon>
        <taxon>Alphaproteobacteria</taxon>
        <taxon>Sphingomonadales</taxon>
        <taxon>Sphingomonadaceae</taxon>
        <taxon>Sphingomonas</taxon>
    </lineage>
</organism>
<reference evidence="7 8" key="1">
    <citation type="submission" date="2020-03" db="EMBL/GenBank/DDBJ databases">
        <title>Genomic Encyclopedia of Type Strains, Phase IV (KMG-IV): sequencing the most valuable type-strain genomes for metagenomic binning, comparative biology and taxonomic classification.</title>
        <authorList>
            <person name="Goeker M."/>
        </authorList>
    </citation>
    <scope>NUCLEOTIDE SEQUENCE [LARGE SCALE GENOMIC DNA]</scope>
    <source>
        <strain evidence="7 8">DSM 27651</strain>
    </source>
</reference>
<dbReference type="Proteomes" id="UP000734218">
    <property type="component" value="Unassembled WGS sequence"/>
</dbReference>
<protein>
    <recommendedName>
        <fullName evidence="2">histidine kinase</fullName>
        <ecNumber evidence="2">2.7.13.3</ecNumber>
    </recommendedName>
</protein>
<dbReference type="InterPro" id="IPR050736">
    <property type="entry name" value="Sensor_HK_Regulatory"/>
</dbReference>